<dbReference type="RefSeq" id="WP_148601833.1">
    <property type="nucleotide sequence ID" value="NZ_VSLD01000013.1"/>
</dbReference>
<dbReference type="OrthoDB" id="10021375at2"/>
<keyword evidence="3" id="KW-1185">Reference proteome</keyword>
<dbReference type="AlphaFoldDB" id="A0A5D0XIP3"/>
<comment type="caution">
    <text evidence="2">The sequence shown here is derived from an EMBL/GenBank/DDBJ whole genome shotgun (WGS) entry which is preliminary data.</text>
</comment>
<evidence type="ECO:0000313" key="3">
    <source>
        <dbReference type="Proteomes" id="UP000323410"/>
    </source>
</evidence>
<dbReference type="Proteomes" id="UP000323410">
    <property type="component" value="Unassembled WGS sequence"/>
</dbReference>
<feature type="region of interest" description="Disordered" evidence="1">
    <location>
        <begin position="47"/>
        <end position="67"/>
    </location>
</feature>
<dbReference type="EMBL" id="VSLD01000013">
    <property type="protein sequence ID" value="TYC96327.1"/>
    <property type="molecule type" value="Genomic_DNA"/>
</dbReference>
<evidence type="ECO:0000313" key="2">
    <source>
        <dbReference type="EMBL" id="TYC96327.1"/>
    </source>
</evidence>
<accession>A0A5D0XIP3</accession>
<proteinExistence type="predicted"/>
<evidence type="ECO:0000256" key="1">
    <source>
        <dbReference type="SAM" id="MobiDB-lite"/>
    </source>
</evidence>
<protein>
    <submittedName>
        <fullName evidence="2">Uncharacterized protein</fullName>
    </submittedName>
</protein>
<name>A0A5D0XIP3_9MICC</name>
<reference evidence="2 3" key="1">
    <citation type="submission" date="2019-08" db="EMBL/GenBank/DDBJ databases">
        <title>Genone of Arthrobacter echini P9.</title>
        <authorList>
            <person name="Bowman J.P."/>
        </authorList>
    </citation>
    <scope>NUCLEOTIDE SEQUENCE [LARGE SCALE GENOMIC DNA]</scope>
    <source>
        <strain evidence="2 3">P9</strain>
    </source>
</reference>
<gene>
    <name evidence="2" type="ORF">FQ377_14160</name>
</gene>
<organism evidence="2 3">
    <name type="scientific">Arthrobacter echini</name>
    <dbReference type="NCBI Taxonomy" id="1529066"/>
    <lineage>
        <taxon>Bacteria</taxon>
        <taxon>Bacillati</taxon>
        <taxon>Actinomycetota</taxon>
        <taxon>Actinomycetes</taxon>
        <taxon>Micrococcales</taxon>
        <taxon>Micrococcaceae</taxon>
        <taxon>Arthrobacter</taxon>
    </lineage>
</organism>
<sequence>MAAPLINKDTFWADVVNSLFMRSLYRLPKPLSIQNLAVEEESSPSFNANTSQLLGKPTSDQSTDSSFKTTLDSYSEALEIFVSSSWSASAAYPKQNHLLWLQTPGDLTDEFSHRKTLQNLKIGDDFYNVFANTMATKGKISPFLAAVTKPVSNPKRLLEIEFPPDIPEEQVLLVAHLQTYRKLVNNGVAPEVFGRLTEQTERALTQLRDQTGAGTRQKH</sequence>